<feature type="non-terminal residue" evidence="1">
    <location>
        <position position="1"/>
    </location>
</feature>
<reference evidence="1" key="1">
    <citation type="submission" date="2000-01" db="EMBL/GenBank/DDBJ databases">
        <title>Gastric associated differentially expressed gene mRNA sequence.</title>
        <authorList>
            <person name="Zhao J.R."/>
            <person name="Yan X.J."/>
            <person name="Su C.Z."/>
        </authorList>
    </citation>
    <scope>NUCLEOTIDE SEQUENCE</scope>
</reference>
<dbReference type="EMBL" id="AF222023">
    <property type="protein sequence ID" value="AAF67663.1"/>
    <property type="molecule type" value="mRNA"/>
</dbReference>
<protein>
    <submittedName>
        <fullName evidence="1">Uncharacterized gastric protein ZA31P</fullName>
    </submittedName>
</protein>
<sequence>WSVKCFNFKGIFSKHPYNRTHKRQPTRNKNFYKIFERKFKFWRN</sequence>
<proteinExistence type="evidence at transcript level"/>
<organism evidence="1">
    <name type="scientific">Homo sapiens</name>
    <name type="common">Human</name>
    <dbReference type="NCBI Taxonomy" id="9606"/>
    <lineage>
        <taxon>Eukaryota</taxon>
        <taxon>Metazoa</taxon>
        <taxon>Chordata</taxon>
        <taxon>Craniata</taxon>
        <taxon>Vertebrata</taxon>
        <taxon>Euteleostomi</taxon>
        <taxon>Mammalia</taxon>
        <taxon>Eutheria</taxon>
        <taxon>Euarchontoglires</taxon>
        <taxon>Primates</taxon>
        <taxon>Haplorrhini</taxon>
        <taxon>Catarrhini</taxon>
        <taxon>Hominidae</taxon>
        <taxon>Homo</taxon>
    </lineage>
</organism>
<dbReference type="AlphaFoldDB" id="Q9NZ10"/>
<evidence type="ECO:0000313" key="1">
    <source>
        <dbReference type="EMBL" id="AAF67663.1"/>
    </source>
</evidence>
<name>Q9NZ10_HUMAN</name>
<accession>Q9NZ10</accession>